<dbReference type="PANTHER" id="PTHR38039:SF1">
    <property type="entry name" value="TOXIN YOEB"/>
    <property type="match status" value="1"/>
</dbReference>
<dbReference type="Pfam" id="PF06769">
    <property type="entry name" value="YoeB_toxin"/>
    <property type="match status" value="1"/>
</dbReference>
<dbReference type="OrthoDB" id="9801102at2"/>
<dbReference type="Proteomes" id="UP000193391">
    <property type="component" value="Unassembled WGS sequence"/>
</dbReference>
<protein>
    <recommendedName>
        <fullName evidence="6">Putative mRNA interferase YoeB</fullName>
    </recommendedName>
</protein>
<evidence type="ECO:0000313" key="7">
    <source>
        <dbReference type="EMBL" id="OSQ38396.1"/>
    </source>
</evidence>
<evidence type="ECO:0000256" key="1">
    <source>
        <dbReference type="ARBA" id="ARBA00008172"/>
    </source>
</evidence>
<comment type="similarity">
    <text evidence="1">Belongs to the YoeB family.</text>
</comment>
<evidence type="ECO:0000313" key="8">
    <source>
        <dbReference type="Proteomes" id="UP000193391"/>
    </source>
</evidence>
<dbReference type="EMBL" id="JFKA01000004">
    <property type="protein sequence ID" value="OSQ38396.1"/>
    <property type="molecule type" value="Genomic_DNA"/>
</dbReference>
<dbReference type="STRING" id="1293891.TMES_11140"/>
<evidence type="ECO:0000256" key="2">
    <source>
        <dbReference type="ARBA" id="ARBA00022649"/>
    </source>
</evidence>
<reference evidence="7 8" key="1">
    <citation type="submission" date="2014-03" db="EMBL/GenBank/DDBJ databases">
        <title>The draft genome sequence of Thalassospira mesophila JCM 18969.</title>
        <authorList>
            <person name="Lai Q."/>
            <person name="Shao Z."/>
        </authorList>
    </citation>
    <scope>NUCLEOTIDE SEQUENCE [LARGE SCALE GENOMIC DNA]</scope>
    <source>
        <strain evidence="7 8">JCM 18969</strain>
    </source>
</reference>
<dbReference type="GO" id="GO:0098795">
    <property type="term" value="P:global gene silencing by mRNA cleavage"/>
    <property type="evidence" value="ECO:0007669"/>
    <property type="project" value="TreeGrafter"/>
</dbReference>
<dbReference type="GO" id="GO:0006401">
    <property type="term" value="P:RNA catabolic process"/>
    <property type="evidence" value="ECO:0007669"/>
    <property type="project" value="InterPro"/>
</dbReference>
<organism evidence="7 8">
    <name type="scientific">Thalassospira mesophila</name>
    <dbReference type="NCBI Taxonomy" id="1293891"/>
    <lineage>
        <taxon>Bacteria</taxon>
        <taxon>Pseudomonadati</taxon>
        <taxon>Pseudomonadota</taxon>
        <taxon>Alphaproteobacteria</taxon>
        <taxon>Rhodospirillales</taxon>
        <taxon>Thalassospiraceae</taxon>
        <taxon>Thalassospira</taxon>
    </lineage>
</organism>
<dbReference type="Gene3D" id="3.30.2310.20">
    <property type="entry name" value="RelE-like"/>
    <property type="match status" value="1"/>
</dbReference>
<proteinExistence type="inferred from homology"/>
<dbReference type="RefSeq" id="WP_085582474.1">
    <property type="nucleotide sequence ID" value="NZ_JFKA01000004.1"/>
</dbReference>
<sequence>MKLIWSENAWDDYLYWQSNDKKMVTRINDRIWEIKRTPYTGTGKPEPLRHNWTEYWSRRISLTDRLVYKHTESAIYIAQTRYH</sequence>
<keyword evidence="4" id="KW-0255">Endonuclease</keyword>
<accession>A0A1Y2KZV8</accession>
<evidence type="ECO:0000256" key="3">
    <source>
        <dbReference type="ARBA" id="ARBA00022722"/>
    </source>
</evidence>
<dbReference type="AlphaFoldDB" id="A0A1Y2KZV8"/>
<dbReference type="GO" id="GO:0004519">
    <property type="term" value="F:endonuclease activity"/>
    <property type="evidence" value="ECO:0007669"/>
    <property type="project" value="UniProtKB-KW"/>
</dbReference>
<dbReference type="SUPFAM" id="SSF143011">
    <property type="entry name" value="RelE-like"/>
    <property type="match status" value="1"/>
</dbReference>
<keyword evidence="3" id="KW-0540">Nuclease</keyword>
<comment type="caution">
    <text evidence="7">The sequence shown here is derived from an EMBL/GenBank/DDBJ whole genome shotgun (WGS) entry which is preliminary data.</text>
</comment>
<keyword evidence="5" id="KW-0378">Hydrolase</keyword>
<evidence type="ECO:0000256" key="6">
    <source>
        <dbReference type="ARBA" id="ARBA00030388"/>
    </source>
</evidence>
<evidence type="ECO:0000256" key="4">
    <source>
        <dbReference type="ARBA" id="ARBA00022759"/>
    </source>
</evidence>
<keyword evidence="2" id="KW-1277">Toxin-antitoxin system</keyword>
<gene>
    <name evidence="7" type="ORF">TMES_11140</name>
</gene>
<evidence type="ECO:0000256" key="5">
    <source>
        <dbReference type="ARBA" id="ARBA00022801"/>
    </source>
</evidence>
<dbReference type="GO" id="GO:0016787">
    <property type="term" value="F:hydrolase activity"/>
    <property type="evidence" value="ECO:0007669"/>
    <property type="project" value="UniProtKB-KW"/>
</dbReference>
<dbReference type="InterPro" id="IPR035093">
    <property type="entry name" value="RelE/ParE_toxin_dom_sf"/>
</dbReference>
<keyword evidence="8" id="KW-1185">Reference proteome</keyword>
<name>A0A1Y2KZV8_9PROT</name>
<dbReference type="PANTHER" id="PTHR38039">
    <property type="entry name" value="TOXIN YOEB"/>
    <property type="match status" value="1"/>
</dbReference>
<dbReference type="NCBIfam" id="TIGR02116">
    <property type="entry name" value="toxin_Txe_YoeB"/>
    <property type="match status" value="1"/>
</dbReference>
<dbReference type="InterPro" id="IPR009614">
    <property type="entry name" value="YoeB_toxin"/>
</dbReference>